<dbReference type="PANTHER" id="PTHR22933:SF42">
    <property type="entry name" value="FI18455P1-RELATED"/>
    <property type="match status" value="1"/>
</dbReference>
<feature type="region of interest" description="Disordered" evidence="1">
    <location>
        <begin position="184"/>
        <end position="207"/>
    </location>
</feature>
<feature type="region of interest" description="Disordered" evidence="1">
    <location>
        <begin position="232"/>
        <end position="327"/>
    </location>
</feature>
<feature type="compositionally biased region" description="Low complexity" evidence="1">
    <location>
        <begin position="505"/>
        <end position="517"/>
    </location>
</feature>
<dbReference type="GO" id="GO:0005576">
    <property type="term" value="C:extracellular region"/>
    <property type="evidence" value="ECO:0007669"/>
    <property type="project" value="InterPro"/>
</dbReference>
<feature type="chain" id="PRO_5007423458" evidence="2">
    <location>
        <begin position="24"/>
        <end position="681"/>
    </location>
</feature>
<dbReference type="PROSITE" id="PS50940">
    <property type="entry name" value="CHIT_BIND_II"/>
    <property type="match status" value="1"/>
</dbReference>
<feature type="signal peptide" evidence="2">
    <location>
        <begin position="1"/>
        <end position="23"/>
    </location>
</feature>
<protein>
    <submittedName>
        <fullName evidence="3">Cuticular protein analogous to peritrophins 1-H</fullName>
    </submittedName>
</protein>
<feature type="region of interest" description="Disordered" evidence="1">
    <location>
        <begin position="348"/>
        <end position="372"/>
    </location>
</feature>
<sequence>MAFTFSFASAIMMVLGLALMVSCQEVKLEEVKSDVVEDVPANVVEGSTRPPLTGIPQIDYIWDPNLPPALNGYNLSNYPFYYKMPGRDEMNFECDNRLDGFYASVFHKCQVYHQCLFGQRYDFMCANFTAFDQKIFNCQFANEVDCDNSPLFYDRNEALYKEASTTPAPTPAPQVVVVRTRFVDETGREVPPPGRPQGGRFRRPQGKRRPVYYDDYYDYDYQEYYDAPANEEEDPAAAGNGTAKAKPSKAPIEEGVAAPVRPVKAGGGRQQQQQNKPNSGQGNKLNIFNNNRPPPRIRPPVPNSEGKKQQPVKTTTPSTTTALPAEDEYEYVDYVDGELGVEVVTTTTTTTQKPTTKRRVRRPKMSTTSTTTTSAPLVEEFIDDEVFLDEEIIEPVTTPAPRPRRPNGSLRGSGTRLSQSSTTSTTVASTSTTTLAPAIEEEPIQLPSKPNPSLFNRRTSVVNILKRRSSTTTAPSQDIFNEYDEIVDEVVDEAPPVTQATTVKTTTTTTTTPAPTRRTTRARPSRPLNTARARPTTEAPVVVVEEEAVATEAPVVVEVASPAPEEAPTTRAAVRSRLRSRPQASPVVEEEAVVTAAPAVRRGAQRRILSVQKGPQPVSEVELDAQTDVIGTEENSRQGRDLIAPETSRVMLEESTNFDEDHGESQWSLIHLFSRVFPQRA</sequence>
<feature type="region of interest" description="Disordered" evidence="1">
    <location>
        <begin position="505"/>
        <end position="538"/>
    </location>
</feature>
<dbReference type="SUPFAM" id="SSF57625">
    <property type="entry name" value="Invertebrate chitin-binding proteins"/>
    <property type="match status" value="1"/>
</dbReference>
<dbReference type="OrthoDB" id="3360904at2759"/>
<dbReference type="Pfam" id="PF01607">
    <property type="entry name" value="CBM_14"/>
    <property type="match status" value="1"/>
</dbReference>
<dbReference type="SMART" id="SM00494">
    <property type="entry name" value="ChtBD2"/>
    <property type="match status" value="1"/>
</dbReference>
<dbReference type="GO" id="GO:0008061">
    <property type="term" value="F:chitin binding"/>
    <property type="evidence" value="ECO:0007669"/>
    <property type="project" value="InterPro"/>
</dbReference>
<dbReference type="Gene3D" id="2.170.140.10">
    <property type="entry name" value="Chitin binding domain"/>
    <property type="match status" value="1"/>
</dbReference>
<evidence type="ECO:0000256" key="2">
    <source>
        <dbReference type="SAM" id="SignalP"/>
    </source>
</evidence>
<keyword evidence="2" id="KW-0732">Signal</keyword>
<evidence type="ECO:0000313" key="3">
    <source>
        <dbReference type="EMBL" id="JAL52236.1"/>
    </source>
</evidence>
<dbReference type="InterPro" id="IPR052976">
    <property type="entry name" value="Scoloptoxin-like"/>
</dbReference>
<feature type="compositionally biased region" description="Basic residues" evidence="1">
    <location>
        <begin position="355"/>
        <end position="364"/>
    </location>
</feature>
<dbReference type="EMBL" id="GDIQ01099490">
    <property type="protein sequence ID" value="JAL52236.1"/>
    <property type="molecule type" value="Transcribed_RNA"/>
</dbReference>
<dbReference type="PANTHER" id="PTHR22933">
    <property type="entry name" value="FI18007P1-RELATED"/>
    <property type="match status" value="1"/>
</dbReference>
<feature type="compositionally biased region" description="Low complexity" evidence="1">
    <location>
        <begin position="406"/>
        <end position="435"/>
    </location>
</feature>
<evidence type="ECO:0000256" key="1">
    <source>
        <dbReference type="SAM" id="MobiDB-lite"/>
    </source>
</evidence>
<feature type="compositionally biased region" description="Low complexity" evidence="1">
    <location>
        <begin position="270"/>
        <end position="291"/>
    </location>
</feature>
<reference evidence="3" key="1">
    <citation type="submission" date="2015-10" db="EMBL/GenBank/DDBJ databases">
        <title>EvidentialGene: Evidence-directed Construction of Complete mRNA Transcriptomes without Genomes.</title>
        <authorList>
            <person name="Gilbert D.G."/>
        </authorList>
    </citation>
    <scope>NUCLEOTIDE SEQUENCE</scope>
</reference>
<dbReference type="AlphaFoldDB" id="A0A0P5SVG1"/>
<feature type="region of interest" description="Disordered" evidence="1">
    <location>
        <begin position="394"/>
        <end position="455"/>
    </location>
</feature>
<organism evidence="3">
    <name type="scientific">Daphnia magna</name>
    <dbReference type="NCBI Taxonomy" id="35525"/>
    <lineage>
        <taxon>Eukaryota</taxon>
        <taxon>Metazoa</taxon>
        <taxon>Ecdysozoa</taxon>
        <taxon>Arthropoda</taxon>
        <taxon>Crustacea</taxon>
        <taxon>Branchiopoda</taxon>
        <taxon>Diplostraca</taxon>
        <taxon>Cladocera</taxon>
        <taxon>Anomopoda</taxon>
        <taxon>Daphniidae</taxon>
        <taxon>Daphnia</taxon>
    </lineage>
</organism>
<proteinExistence type="predicted"/>
<dbReference type="InterPro" id="IPR002557">
    <property type="entry name" value="Chitin-bd_dom"/>
</dbReference>
<accession>A0A0P5SVG1</accession>
<feature type="compositionally biased region" description="Pro residues" evidence="1">
    <location>
        <begin position="292"/>
        <end position="302"/>
    </location>
</feature>
<name>A0A0P5SVG1_9CRUS</name>
<dbReference type="InterPro" id="IPR036508">
    <property type="entry name" value="Chitin-bd_dom_sf"/>
</dbReference>